<protein>
    <submittedName>
        <fullName evidence="1">PD-(D/E)XK nuclease family protein</fullName>
    </submittedName>
</protein>
<evidence type="ECO:0000313" key="1">
    <source>
        <dbReference type="EMBL" id="MBM6759881.1"/>
    </source>
</evidence>
<proteinExistence type="predicted"/>
<organism evidence="1 2">
    <name type="scientific">Bacteroides mediterraneensis</name>
    <dbReference type="NCBI Taxonomy" id="1841856"/>
    <lineage>
        <taxon>Bacteria</taxon>
        <taxon>Pseudomonadati</taxon>
        <taxon>Bacteroidota</taxon>
        <taxon>Bacteroidia</taxon>
        <taxon>Bacteroidales</taxon>
        <taxon>Bacteroidaceae</taxon>
        <taxon>Bacteroides</taxon>
    </lineage>
</organism>
<dbReference type="EMBL" id="JACJJW010000079">
    <property type="protein sequence ID" value="MBM6759881.1"/>
    <property type="molecule type" value="Genomic_DNA"/>
</dbReference>
<keyword evidence="2" id="KW-1185">Reference proteome</keyword>
<accession>A0ABS2EZ96</accession>
<dbReference type="Proteomes" id="UP000703295">
    <property type="component" value="Unassembled WGS sequence"/>
</dbReference>
<dbReference type="InterPro" id="IPR029470">
    <property type="entry name" value="PDDEXK_4"/>
</dbReference>
<name>A0ABS2EZ96_9BACE</name>
<reference evidence="1 2" key="1">
    <citation type="journal article" date="2021" name="Sci. Rep.">
        <title>The distribution of antibiotic resistance genes in chicken gut microbiota commensals.</title>
        <authorList>
            <person name="Juricova H."/>
            <person name="Matiasovicova J."/>
            <person name="Kubasova T."/>
            <person name="Cejkova D."/>
            <person name="Rychlik I."/>
        </authorList>
    </citation>
    <scope>NUCLEOTIDE SEQUENCE [LARGE SCALE GENOMIC DNA]</scope>
    <source>
        <strain evidence="1 2">An801</strain>
    </source>
</reference>
<sequence>MTEEIANRLLNDFSILPKKNTDPTFMEICQMGGDRFEERCSQILKFYFNPCAAHGLKGLFIDSLLELMQCTDYYSIKSAKVTTEEVTTDNKRIDIIVETDSFVMAIENKIGARLYNPLESYVQHINTKYKDKPHKFFIVLSVKNVTDVSELKRMHSYGYHYVNYQQLFTVIKKNLGNYILNCNQSYLFFLMDFIRTIENKYYNTHMEMNRFFFNNKLQIEELINEYNAFKESILNRQRENIAQIQMIVNQKTNAEWWKHEGWDLGISFNDHSNRIGIESSYRDETLDNPLGDFHIYITVWREECFYPYEEVLKKKFPDSFIDKTQGRVYLHLPVIKGNDHDFIANKLAEYYFYMKDLTDRIK</sequence>
<gene>
    <name evidence="1" type="ORF">H6A31_14625</name>
</gene>
<dbReference type="Pfam" id="PF14281">
    <property type="entry name" value="PDDEXK_4"/>
    <property type="match status" value="1"/>
</dbReference>
<evidence type="ECO:0000313" key="2">
    <source>
        <dbReference type="Proteomes" id="UP000703295"/>
    </source>
</evidence>
<comment type="caution">
    <text evidence="1">The sequence shown here is derived from an EMBL/GenBank/DDBJ whole genome shotgun (WGS) entry which is preliminary data.</text>
</comment>
<dbReference type="RefSeq" id="WP_204477503.1">
    <property type="nucleotide sequence ID" value="NZ_JACJJW010000079.1"/>
</dbReference>